<dbReference type="PANTHER" id="PTHR30055">
    <property type="entry name" value="HTH-TYPE TRANSCRIPTIONAL REGULATOR RUTR"/>
    <property type="match status" value="1"/>
</dbReference>
<evidence type="ECO:0000256" key="2">
    <source>
        <dbReference type="ARBA" id="ARBA00023125"/>
    </source>
</evidence>
<evidence type="ECO:0000256" key="4">
    <source>
        <dbReference type="PROSITE-ProRule" id="PRU00335"/>
    </source>
</evidence>
<dbReference type="PANTHER" id="PTHR30055:SF234">
    <property type="entry name" value="HTH-TYPE TRANSCRIPTIONAL REGULATOR BETI"/>
    <property type="match status" value="1"/>
</dbReference>
<keyword evidence="1" id="KW-0805">Transcription regulation</keyword>
<feature type="DNA-binding region" description="H-T-H motif" evidence="4">
    <location>
        <begin position="42"/>
        <end position="61"/>
    </location>
</feature>
<keyword evidence="3" id="KW-0804">Transcription</keyword>
<name>A0ABQ3UH52_9CHLR</name>
<protein>
    <submittedName>
        <fullName evidence="6">TetR family transcriptional regulator</fullName>
    </submittedName>
</protein>
<evidence type="ECO:0000313" key="7">
    <source>
        <dbReference type="Proteomes" id="UP000654345"/>
    </source>
</evidence>
<organism evidence="6 7">
    <name type="scientific">Ktedonobacter robiniae</name>
    <dbReference type="NCBI Taxonomy" id="2778365"/>
    <lineage>
        <taxon>Bacteria</taxon>
        <taxon>Bacillati</taxon>
        <taxon>Chloroflexota</taxon>
        <taxon>Ktedonobacteria</taxon>
        <taxon>Ktedonobacterales</taxon>
        <taxon>Ktedonobacteraceae</taxon>
        <taxon>Ktedonobacter</taxon>
    </lineage>
</organism>
<reference evidence="6 7" key="1">
    <citation type="journal article" date="2021" name="Int. J. Syst. Evol. Microbiol.">
        <title>Reticulibacter mediterranei gen. nov., sp. nov., within the new family Reticulibacteraceae fam. nov., and Ktedonospora formicarum gen. nov., sp. nov., Ktedonobacter robiniae sp. nov., Dictyobacter formicarum sp. nov. and Dictyobacter arantiisoli sp. nov., belonging to the class Ktedonobacteria.</title>
        <authorList>
            <person name="Yabe S."/>
            <person name="Zheng Y."/>
            <person name="Wang C.M."/>
            <person name="Sakai Y."/>
            <person name="Abe K."/>
            <person name="Yokota A."/>
            <person name="Donadio S."/>
            <person name="Cavaletti L."/>
            <person name="Monciardini P."/>
        </authorList>
    </citation>
    <scope>NUCLEOTIDE SEQUENCE [LARGE SCALE GENOMIC DNA]</scope>
    <source>
        <strain evidence="6 7">SOSP1-30</strain>
    </source>
</reference>
<proteinExistence type="predicted"/>
<dbReference type="PROSITE" id="PS01081">
    <property type="entry name" value="HTH_TETR_1"/>
    <property type="match status" value="1"/>
</dbReference>
<evidence type="ECO:0000313" key="6">
    <source>
        <dbReference type="EMBL" id="GHO52041.1"/>
    </source>
</evidence>
<dbReference type="InterPro" id="IPR050109">
    <property type="entry name" value="HTH-type_TetR-like_transc_reg"/>
</dbReference>
<sequence>MEQASTSEQAQTLKEKQRQERERLILAAAEEVLYEKGYHDTSIDEIAARVGVAKGTVYLHFPSKEELVFAVFLHNFDAFVRAIDEALSEAMPPRQQLETILTCMYGGFYIKQIQLLYNSVDMKRLFEVRREQEPRPWEQLAARIASILEAGKARGDFDSVTPTSVQVATFFSLLSPRSYERLVLGEHMDVQELVQHLKHIYFNGIIAHKE</sequence>
<dbReference type="SUPFAM" id="SSF46689">
    <property type="entry name" value="Homeodomain-like"/>
    <property type="match status" value="1"/>
</dbReference>
<keyword evidence="7" id="KW-1185">Reference proteome</keyword>
<dbReference type="SUPFAM" id="SSF48498">
    <property type="entry name" value="Tetracyclin repressor-like, C-terminal domain"/>
    <property type="match status" value="1"/>
</dbReference>
<gene>
    <name evidence="6" type="primary">mmfR</name>
    <name evidence="6" type="ORF">KSB_05160</name>
</gene>
<evidence type="ECO:0000259" key="5">
    <source>
        <dbReference type="PROSITE" id="PS50977"/>
    </source>
</evidence>
<dbReference type="Pfam" id="PF00440">
    <property type="entry name" value="TetR_N"/>
    <property type="match status" value="1"/>
</dbReference>
<dbReference type="RefSeq" id="WP_201368987.1">
    <property type="nucleotide sequence ID" value="NZ_BNJG01000001.1"/>
</dbReference>
<dbReference type="InterPro" id="IPR023772">
    <property type="entry name" value="DNA-bd_HTH_TetR-type_CS"/>
</dbReference>
<dbReference type="InterPro" id="IPR009057">
    <property type="entry name" value="Homeodomain-like_sf"/>
</dbReference>
<dbReference type="InterPro" id="IPR036271">
    <property type="entry name" value="Tet_transcr_reg_TetR-rel_C_sf"/>
</dbReference>
<dbReference type="PRINTS" id="PR00455">
    <property type="entry name" value="HTHTETR"/>
</dbReference>
<dbReference type="EMBL" id="BNJG01000001">
    <property type="protein sequence ID" value="GHO52041.1"/>
    <property type="molecule type" value="Genomic_DNA"/>
</dbReference>
<dbReference type="PROSITE" id="PS50977">
    <property type="entry name" value="HTH_TETR_2"/>
    <property type="match status" value="1"/>
</dbReference>
<feature type="domain" description="HTH tetR-type" evidence="5">
    <location>
        <begin position="19"/>
        <end position="79"/>
    </location>
</feature>
<evidence type="ECO:0000256" key="1">
    <source>
        <dbReference type="ARBA" id="ARBA00023015"/>
    </source>
</evidence>
<evidence type="ECO:0000256" key="3">
    <source>
        <dbReference type="ARBA" id="ARBA00023163"/>
    </source>
</evidence>
<keyword evidence="2 4" id="KW-0238">DNA-binding</keyword>
<dbReference type="InterPro" id="IPR001647">
    <property type="entry name" value="HTH_TetR"/>
</dbReference>
<dbReference type="Proteomes" id="UP000654345">
    <property type="component" value="Unassembled WGS sequence"/>
</dbReference>
<comment type="caution">
    <text evidence="6">The sequence shown here is derived from an EMBL/GenBank/DDBJ whole genome shotgun (WGS) entry which is preliminary data.</text>
</comment>
<dbReference type="Gene3D" id="1.10.357.10">
    <property type="entry name" value="Tetracycline Repressor, domain 2"/>
    <property type="match status" value="1"/>
</dbReference>
<accession>A0ABQ3UH52</accession>